<dbReference type="KEGG" id="uli:ETAA1_12570"/>
<evidence type="ECO:0000313" key="8">
    <source>
        <dbReference type="Proteomes" id="UP000319576"/>
    </source>
</evidence>
<dbReference type="Pfam" id="PF03404">
    <property type="entry name" value="Mo-co_dimer"/>
    <property type="match status" value="1"/>
</dbReference>
<dbReference type="Gene3D" id="3.90.420.10">
    <property type="entry name" value="Oxidoreductase, molybdopterin-binding domain"/>
    <property type="match status" value="1"/>
</dbReference>
<keyword evidence="8" id="KW-1185">Reference proteome</keyword>
<dbReference type="PANTHER" id="PTHR19372:SF7">
    <property type="entry name" value="SULFITE OXIDASE, MITOCHONDRIAL"/>
    <property type="match status" value="1"/>
</dbReference>
<dbReference type="GO" id="GO:0020037">
    <property type="term" value="F:heme binding"/>
    <property type="evidence" value="ECO:0007669"/>
    <property type="project" value="TreeGrafter"/>
</dbReference>
<evidence type="ECO:0000259" key="5">
    <source>
        <dbReference type="Pfam" id="PF00174"/>
    </source>
</evidence>
<dbReference type="GO" id="GO:0008482">
    <property type="term" value="F:sulfite oxidase activity"/>
    <property type="evidence" value="ECO:0007669"/>
    <property type="project" value="TreeGrafter"/>
</dbReference>
<dbReference type="EMBL" id="CP036273">
    <property type="protein sequence ID" value="QDU19350.1"/>
    <property type="molecule type" value="Genomic_DNA"/>
</dbReference>
<evidence type="ECO:0000256" key="3">
    <source>
        <dbReference type="ARBA" id="ARBA00022723"/>
    </source>
</evidence>
<dbReference type="InterPro" id="IPR005066">
    <property type="entry name" value="MoCF_OxRdtse_dimer"/>
</dbReference>
<dbReference type="SUPFAM" id="SSF56524">
    <property type="entry name" value="Oxidoreductase molybdopterin-binding domain"/>
    <property type="match status" value="1"/>
</dbReference>
<dbReference type="GO" id="GO:0006790">
    <property type="term" value="P:sulfur compound metabolic process"/>
    <property type="evidence" value="ECO:0007669"/>
    <property type="project" value="TreeGrafter"/>
</dbReference>
<dbReference type="InterPro" id="IPR008335">
    <property type="entry name" value="Mopterin_OxRdtase_euk"/>
</dbReference>
<name>A0A517XPB0_9BACT</name>
<dbReference type="Pfam" id="PF00174">
    <property type="entry name" value="Oxidored_molyb"/>
    <property type="match status" value="1"/>
</dbReference>
<dbReference type="InterPro" id="IPR036374">
    <property type="entry name" value="OxRdtase_Mopterin-bd_sf"/>
</dbReference>
<evidence type="ECO:0000313" key="7">
    <source>
        <dbReference type="EMBL" id="QDU19350.1"/>
    </source>
</evidence>
<dbReference type="OrthoDB" id="9778777at2"/>
<protein>
    <submittedName>
        <fullName evidence="7">TMAO/DMSO reductase</fullName>
    </submittedName>
</protein>
<dbReference type="AlphaFoldDB" id="A0A517XPB0"/>
<comment type="cofactor">
    <cofactor evidence="1">
        <name>Mo-molybdopterin</name>
        <dbReference type="ChEBI" id="CHEBI:71302"/>
    </cofactor>
</comment>
<dbReference type="GO" id="GO:0043546">
    <property type="term" value="F:molybdopterin cofactor binding"/>
    <property type="evidence" value="ECO:0007669"/>
    <property type="project" value="TreeGrafter"/>
</dbReference>
<dbReference type="InterPro" id="IPR014756">
    <property type="entry name" value="Ig_E-set"/>
</dbReference>
<dbReference type="Proteomes" id="UP000319576">
    <property type="component" value="Chromosome"/>
</dbReference>
<dbReference type="GO" id="GO:0030151">
    <property type="term" value="F:molybdenum ion binding"/>
    <property type="evidence" value="ECO:0007669"/>
    <property type="project" value="InterPro"/>
</dbReference>
<evidence type="ECO:0000256" key="2">
    <source>
        <dbReference type="ARBA" id="ARBA00022505"/>
    </source>
</evidence>
<organism evidence="7 8">
    <name type="scientific">Urbifossiella limnaea</name>
    <dbReference type="NCBI Taxonomy" id="2528023"/>
    <lineage>
        <taxon>Bacteria</taxon>
        <taxon>Pseudomonadati</taxon>
        <taxon>Planctomycetota</taxon>
        <taxon>Planctomycetia</taxon>
        <taxon>Gemmatales</taxon>
        <taxon>Gemmataceae</taxon>
        <taxon>Urbifossiella</taxon>
    </lineage>
</organism>
<dbReference type="PANTHER" id="PTHR19372">
    <property type="entry name" value="SULFITE REDUCTASE"/>
    <property type="match status" value="1"/>
</dbReference>
<accession>A0A517XPB0</accession>
<keyword evidence="3" id="KW-0479">Metal-binding</keyword>
<keyword evidence="2" id="KW-0500">Molybdenum</keyword>
<proteinExistence type="predicted"/>
<evidence type="ECO:0000259" key="6">
    <source>
        <dbReference type="Pfam" id="PF03404"/>
    </source>
</evidence>
<reference evidence="7 8" key="1">
    <citation type="submission" date="2019-02" db="EMBL/GenBank/DDBJ databases">
        <title>Deep-cultivation of Planctomycetes and their phenomic and genomic characterization uncovers novel biology.</title>
        <authorList>
            <person name="Wiegand S."/>
            <person name="Jogler M."/>
            <person name="Boedeker C."/>
            <person name="Pinto D."/>
            <person name="Vollmers J."/>
            <person name="Rivas-Marin E."/>
            <person name="Kohn T."/>
            <person name="Peeters S.H."/>
            <person name="Heuer A."/>
            <person name="Rast P."/>
            <person name="Oberbeckmann S."/>
            <person name="Bunk B."/>
            <person name="Jeske O."/>
            <person name="Meyerdierks A."/>
            <person name="Storesund J.E."/>
            <person name="Kallscheuer N."/>
            <person name="Luecker S."/>
            <person name="Lage O.M."/>
            <person name="Pohl T."/>
            <person name="Merkel B.J."/>
            <person name="Hornburger P."/>
            <person name="Mueller R.-W."/>
            <person name="Bruemmer F."/>
            <person name="Labrenz M."/>
            <person name="Spormann A.M."/>
            <person name="Op den Camp H."/>
            <person name="Overmann J."/>
            <person name="Amann R."/>
            <person name="Jetten M.S.M."/>
            <person name="Mascher T."/>
            <person name="Medema M.H."/>
            <person name="Devos D.P."/>
            <person name="Kaster A.-K."/>
            <person name="Ovreas L."/>
            <person name="Rohde M."/>
            <person name="Galperin M.Y."/>
            <person name="Jogler C."/>
        </authorList>
    </citation>
    <scope>NUCLEOTIDE SEQUENCE [LARGE SCALE GENOMIC DNA]</scope>
    <source>
        <strain evidence="7 8">ETA_A1</strain>
    </source>
</reference>
<dbReference type="Gene3D" id="2.60.40.650">
    <property type="match status" value="1"/>
</dbReference>
<feature type="domain" description="Moybdenum cofactor oxidoreductase dimerisation" evidence="6">
    <location>
        <begin position="269"/>
        <end position="357"/>
    </location>
</feature>
<keyword evidence="4" id="KW-0560">Oxidoreductase</keyword>
<dbReference type="RefSeq" id="WP_145235283.1">
    <property type="nucleotide sequence ID" value="NZ_CP036273.1"/>
</dbReference>
<gene>
    <name evidence="7" type="ORF">ETAA1_12570</name>
</gene>
<dbReference type="SUPFAM" id="SSF81296">
    <property type="entry name" value="E set domains"/>
    <property type="match status" value="1"/>
</dbReference>
<feature type="domain" description="Oxidoreductase molybdopterin-binding" evidence="5">
    <location>
        <begin position="65"/>
        <end position="242"/>
    </location>
</feature>
<evidence type="ECO:0000256" key="1">
    <source>
        <dbReference type="ARBA" id="ARBA00001924"/>
    </source>
</evidence>
<dbReference type="CDD" id="cd02110">
    <property type="entry name" value="SO_family_Moco_dimer"/>
    <property type="match status" value="1"/>
</dbReference>
<sequence>MPAPTRRDALRAAALLPLAGAASARQPEPFRGMIVRMHEPRNLEMPPSGFAHAVTPTEQFFVRSHFAAPVVDPNTFKLVVEGHVENRLELTLAEVAQLAKAEQTLTVECAGNGRVFLVPQARGLQWATGGVGTAAWAGTPLGAVLDRARPKAGAADVVLFGADRGAVTADPASPGPIHYGRGLPLAKARKDEVLLASTMNGEPLTRSHGAPLRAVVGGWFGCAAVKWLTRIVVTDRPYGGFWQTMDYSLYARGAGGEPETVPLTTMLPKAVIANLGPQEVIPAGRPFTVRGAAWAGESPVAKIELSTDGGATWTAAKLDGDAKPHRWVFWSFDWTPARGPARVVARCTDAAGATQPPTRDPDRRSYLINHLVPVEVTAR</sequence>
<dbReference type="PRINTS" id="PR00407">
    <property type="entry name" value="EUMOPTERIN"/>
</dbReference>
<evidence type="ECO:0000256" key="4">
    <source>
        <dbReference type="ARBA" id="ARBA00023002"/>
    </source>
</evidence>
<dbReference type="InterPro" id="IPR000572">
    <property type="entry name" value="OxRdtase_Mopterin-bd_dom"/>
</dbReference>